<proteinExistence type="predicted"/>
<dbReference type="InterPro" id="IPR003661">
    <property type="entry name" value="HisK_dim/P_dom"/>
</dbReference>
<comment type="catalytic activity">
    <reaction evidence="1">
        <text>ATP + protein L-histidine = ADP + protein N-phospho-L-histidine.</text>
        <dbReference type="EC" id="2.7.13.3"/>
    </reaction>
</comment>
<reference evidence="5 6" key="1">
    <citation type="submission" date="2019-08" db="EMBL/GenBank/DDBJ databases">
        <title>Archangium and Cystobacter genomes.</title>
        <authorList>
            <person name="Chen I.-C.K."/>
            <person name="Wielgoss S."/>
        </authorList>
    </citation>
    <scope>NUCLEOTIDE SEQUENCE [LARGE SCALE GENOMIC DNA]</scope>
    <source>
        <strain evidence="5 6">Cbm 6</strain>
    </source>
</reference>
<keyword evidence="6" id="KW-1185">Reference proteome</keyword>
<dbReference type="PANTHER" id="PTHR43065">
    <property type="entry name" value="SENSOR HISTIDINE KINASE"/>
    <property type="match status" value="1"/>
</dbReference>
<dbReference type="EMBL" id="CP043494">
    <property type="protein sequence ID" value="WNG51559.1"/>
    <property type="molecule type" value="Genomic_DNA"/>
</dbReference>
<dbReference type="InterPro" id="IPR003594">
    <property type="entry name" value="HATPase_dom"/>
</dbReference>
<dbReference type="Proteomes" id="UP001611383">
    <property type="component" value="Chromosome"/>
</dbReference>
<dbReference type="PANTHER" id="PTHR43065:SF42">
    <property type="entry name" value="TWO-COMPONENT SENSOR PPRA"/>
    <property type="match status" value="1"/>
</dbReference>
<sequence length="724" mass="78771">MTTPAAPIRFLLSPSLGEVKEHVRAELFSRALTQRLGRPVVVELAPSYEALERELEEGQVDLAWATAEQCTTFEPQSRAVLRAVRAGRWYYHAALVCRADHPLTLKTLKGTRAAWVAPRSTGGYLLPARHLSQRGLPPAEIFAEERYHGTYRKALLALLSGEADVASIYSSHPEENTVRAYLAEHVGADERRLIPFEFTEPTLSDGLILTSRMPEADAATLVSILTTLAGDGAGLEPLLGLFDSEGFVLSSPTSPRRPPPRKVQRAEYLAVELDAQERCLRLWTPTGSAFGRDLRHAEGQSLEAVLGPEAGDALVALARAAQISGVGGRVEYRLEVEGETRWYTAEATVRLPTRGPGDTTTALLVRDVTELRALEDELYRMASFPLLHPEPMLELGSNGELHYANPAAHTAIPDLVVRGVAHPLVEAALAWARRGVSSGETPPLVQLGGRYWELTVSPLVDPEGLRVFAKNVTARKQMEAQLFKADRMAALGSLAAAVGHEMGNPLAYMLANLGFAREELGRMKQALREQGHELAGDLDDVLEALTESTDGADRLKTIVQDLRMLSRTPPEHREPVEVVPLLENALSLVRGELRHRARLEKDFRPVPLVEGDEARLGQVFVNLLLNAVQAMSELDATRNVLRVATYTGPAGEAVVEVQDTGVGMPPEVLARLFEPFFTTRPASMGLGLSVSHAIVTSLGGSLRAESREGMGTTLTVILPAAQHP</sequence>
<keyword evidence="3" id="KW-0597">Phosphoprotein</keyword>
<dbReference type="PROSITE" id="PS50109">
    <property type="entry name" value="HIS_KIN"/>
    <property type="match status" value="1"/>
</dbReference>
<evidence type="ECO:0000256" key="2">
    <source>
        <dbReference type="ARBA" id="ARBA00012438"/>
    </source>
</evidence>
<dbReference type="CDD" id="cd00082">
    <property type="entry name" value="HisKA"/>
    <property type="match status" value="1"/>
</dbReference>
<evidence type="ECO:0000256" key="1">
    <source>
        <dbReference type="ARBA" id="ARBA00000085"/>
    </source>
</evidence>
<dbReference type="Pfam" id="PF02518">
    <property type="entry name" value="HATPase_c"/>
    <property type="match status" value="1"/>
</dbReference>
<name>A0ABY9X831_9BACT</name>
<dbReference type="SUPFAM" id="SSF47384">
    <property type="entry name" value="Homodimeric domain of signal transducing histidine kinase"/>
    <property type="match status" value="1"/>
</dbReference>
<feature type="domain" description="Histidine kinase" evidence="4">
    <location>
        <begin position="497"/>
        <end position="722"/>
    </location>
</feature>
<evidence type="ECO:0000313" key="6">
    <source>
        <dbReference type="Proteomes" id="UP001611383"/>
    </source>
</evidence>
<evidence type="ECO:0000313" key="5">
    <source>
        <dbReference type="EMBL" id="WNG51559.1"/>
    </source>
</evidence>
<dbReference type="InterPro" id="IPR036097">
    <property type="entry name" value="HisK_dim/P_sf"/>
</dbReference>
<protein>
    <recommendedName>
        <fullName evidence="2">histidine kinase</fullName>
        <ecNumber evidence="2">2.7.13.3</ecNumber>
    </recommendedName>
</protein>
<evidence type="ECO:0000259" key="4">
    <source>
        <dbReference type="PROSITE" id="PS50109"/>
    </source>
</evidence>
<accession>A0ABY9X831</accession>
<dbReference type="Gene3D" id="1.10.287.130">
    <property type="match status" value="1"/>
</dbReference>
<dbReference type="Gene3D" id="3.40.190.10">
    <property type="entry name" value="Periplasmic binding protein-like II"/>
    <property type="match status" value="2"/>
</dbReference>
<dbReference type="SMART" id="SM00388">
    <property type="entry name" value="HisKA"/>
    <property type="match status" value="1"/>
</dbReference>
<dbReference type="SUPFAM" id="SSF53850">
    <property type="entry name" value="Periplasmic binding protein-like II"/>
    <property type="match status" value="1"/>
</dbReference>
<dbReference type="SUPFAM" id="SSF55874">
    <property type="entry name" value="ATPase domain of HSP90 chaperone/DNA topoisomerase II/histidine kinase"/>
    <property type="match status" value="1"/>
</dbReference>
<dbReference type="InterPro" id="IPR004358">
    <property type="entry name" value="Sig_transdc_His_kin-like_C"/>
</dbReference>
<dbReference type="SMART" id="SM00387">
    <property type="entry name" value="HATPase_c"/>
    <property type="match status" value="1"/>
</dbReference>
<dbReference type="InterPro" id="IPR005467">
    <property type="entry name" value="His_kinase_dom"/>
</dbReference>
<gene>
    <name evidence="5" type="ORF">F0U60_51075</name>
</gene>
<dbReference type="RefSeq" id="WP_395811826.1">
    <property type="nucleotide sequence ID" value="NZ_CP043494.1"/>
</dbReference>
<dbReference type="Pfam" id="PF12974">
    <property type="entry name" value="Phosphonate-bd"/>
    <property type="match status" value="1"/>
</dbReference>
<dbReference type="SUPFAM" id="SSF55785">
    <property type="entry name" value="PYP-like sensor domain (PAS domain)"/>
    <property type="match status" value="1"/>
</dbReference>
<dbReference type="InterPro" id="IPR036890">
    <property type="entry name" value="HATPase_C_sf"/>
</dbReference>
<dbReference type="Gene3D" id="3.30.565.10">
    <property type="entry name" value="Histidine kinase-like ATPase, C-terminal domain"/>
    <property type="match status" value="1"/>
</dbReference>
<dbReference type="PRINTS" id="PR00344">
    <property type="entry name" value="BCTRLSENSOR"/>
</dbReference>
<organism evidence="5 6">
    <name type="scientific">Archangium minus</name>
    <dbReference type="NCBI Taxonomy" id="83450"/>
    <lineage>
        <taxon>Bacteria</taxon>
        <taxon>Pseudomonadati</taxon>
        <taxon>Myxococcota</taxon>
        <taxon>Myxococcia</taxon>
        <taxon>Myxococcales</taxon>
        <taxon>Cystobacterineae</taxon>
        <taxon>Archangiaceae</taxon>
        <taxon>Archangium</taxon>
    </lineage>
</organism>
<evidence type="ECO:0000256" key="3">
    <source>
        <dbReference type="ARBA" id="ARBA00022553"/>
    </source>
</evidence>
<dbReference type="EC" id="2.7.13.3" evidence="2"/>
<dbReference type="InterPro" id="IPR035965">
    <property type="entry name" value="PAS-like_dom_sf"/>
</dbReference>